<evidence type="ECO:0000313" key="2">
    <source>
        <dbReference type="Proteomes" id="UP000322667"/>
    </source>
</evidence>
<gene>
    <name evidence="1" type="ORF">ES332_D03G106900v1</name>
</gene>
<name>A0A5D2LKS5_GOSTO</name>
<dbReference type="EMBL" id="CM017625">
    <property type="protein sequence ID" value="TYH80051.1"/>
    <property type="molecule type" value="Genomic_DNA"/>
</dbReference>
<evidence type="ECO:0000313" key="1">
    <source>
        <dbReference type="EMBL" id="TYH80051.1"/>
    </source>
</evidence>
<keyword evidence="2" id="KW-1185">Reference proteome</keyword>
<accession>A0A5D2LKS5</accession>
<protein>
    <submittedName>
        <fullName evidence="1">Uncharacterized protein</fullName>
    </submittedName>
</protein>
<organism evidence="1 2">
    <name type="scientific">Gossypium tomentosum</name>
    <name type="common">Hawaiian cotton</name>
    <name type="synonym">Gossypium sandvicense</name>
    <dbReference type="NCBI Taxonomy" id="34277"/>
    <lineage>
        <taxon>Eukaryota</taxon>
        <taxon>Viridiplantae</taxon>
        <taxon>Streptophyta</taxon>
        <taxon>Embryophyta</taxon>
        <taxon>Tracheophyta</taxon>
        <taxon>Spermatophyta</taxon>
        <taxon>Magnoliopsida</taxon>
        <taxon>eudicotyledons</taxon>
        <taxon>Gunneridae</taxon>
        <taxon>Pentapetalae</taxon>
        <taxon>rosids</taxon>
        <taxon>malvids</taxon>
        <taxon>Malvales</taxon>
        <taxon>Malvaceae</taxon>
        <taxon>Malvoideae</taxon>
        <taxon>Gossypium</taxon>
    </lineage>
</organism>
<dbReference type="Proteomes" id="UP000322667">
    <property type="component" value="Chromosome D03"/>
</dbReference>
<dbReference type="AlphaFoldDB" id="A0A5D2LKS5"/>
<sequence length="100" mass="11502">MPYNAPTCYWCDKSNIKLLFFYFVMQLELVHCPIPSPCKVALSVPVPVSLSPTSRCATLLFSISILHCRVKTLTDQTQLFLNVWIFSNRPLQLGFLLQFF</sequence>
<proteinExistence type="predicted"/>
<reference evidence="1 2" key="1">
    <citation type="submission" date="2019-07" db="EMBL/GenBank/DDBJ databases">
        <title>WGS assembly of Gossypium tomentosum.</title>
        <authorList>
            <person name="Chen Z.J."/>
            <person name="Sreedasyam A."/>
            <person name="Ando A."/>
            <person name="Song Q."/>
            <person name="De L."/>
            <person name="Hulse-Kemp A."/>
            <person name="Ding M."/>
            <person name="Ye W."/>
            <person name="Kirkbride R."/>
            <person name="Jenkins J."/>
            <person name="Plott C."/>
            <person name="Lovell J."/>
            <person name="Lin Y.-M."/>
            <person name="Vaughn R."/>
            <person name="Liu B."/>
            <person name="Li W."/>
            <person name="Simpson S."/>
            <person name="Scheffler B."/>
            <person name="Saski C."/>
            <person name="Grover C."/>
            <person name="Hu G."/>
            <person name="Conover J."/>
            <person name="Carlson J."/>
            <person name="Shu S."/>
            <person name="Boston L."/>
            <person name="Williams M."/>
            <person name="Peterson D."/>
            <person name="Mcgee K."/>
            <person name="Jones D."/>
            <person name="Wendel J."/>
            <person name="Stelly D."/>
            <person name="Grimwood J."/>
            <person name="Schmutz J."/>
        </authorList>
    </citation>
    <scope>NUCLEOTIDE SEQUENCE [LARGE SCALE GENOMIC DNA]</scope>
    <source>
        <strain evidence="1">7179.01</strain>
    </source>
</reference>